<accession>A0A1I0UDI2</accession>
<dbReference type="InterPro" id="IPR029016">
    <property type="entry name" value="GAF-like_dom_sf"/>
</dbReference>
<feature type="domain" description="GAF" evidence="1">
    <location>
        <begin position="85"/>
        <end position="221"/>
    </location>
</feature>
<dbReference type="Gene3D" id="3.30.450.40">
    <property type="match status" value="1"/>
</dbReference>
<dbReference type="AlphaFoldDB" id="A0A1I0UDI2"/>
<organism evidence="2 3">
    <name type="scientific">Rhodococcoides kroppenstedtii</name>
    <dbReference type="NCBI Taxonomy" id="293050"/>
    <lineage>
        <taxon>Bacteria</taxon>
        <taxon>Bacillati</taxon>
        <taxon>Actinomycetota</taxon>
        <taxon>Actinomycetes</taxon>
        <taxon>Mycobacteriales</taxon>
        <taxon>Nocardiaceae</taxon>
        <taxon>Rhodococcoides</taxon>
    </lineage>
</organism>
<proteinExistence type="predicted"/>
<dbReference type="Pfam" id="PF01590">
    <property type="entry name" value="GAF"/>
    <property type="match status" value="1"/>
</dbReference>
<dbReference type="Proteomes" id="UP000182054">
    <property type="component" value="Unassembled WGS sequence"/>
</dbReference>
<protein>
    <submittedName>
        <fullName evidence="2">GAF domain-containing protein</fullName>
    </submittedName>
</protein>
<reference evidence="2 3" key="1">
    <citation type="submission" date="2016-10" db="EMBL/GenBank/DDBJ databases">
        <authorList>
            <person name="de Groot N.N."/>
        </authorList>
    </citation>
    <scope>NUCLEOTIDE SEQUENCE [LARGE SCALE GENOMIC DNA]</scope>
    <source>
        <strain evidence="2 3">DSM 44908</strain>
    </source>
</reference>
<evidence type="ECO:0000259" key="1">
    <source>
        <dbReference type="Pfam" id="PF01590"/>
    </source>
</evidence>
<gene>
    <name evidence="2" type="ORF">SAMN05444374_11754</name>
</gene>
<dbReference type="EMBL" id="FOJN01000017">
    <property type="protein sequence ID" value="SFA61316.1"/>
    <property type="molecule type" value="Genomic_DNA"/>
</dbReference>
<dbReference type="InterPro" id="IPR003018">
    <property type="entry name" value="GAF"/>
</dbReference>
<evidence type="ECO:0000313" key="2">
    <source>
        <dbReference type="EMBL" id="SFA61316.1"/>
    </source>
</evidence>
<evidence type="ECO:0000313" key="3">
    <source>
        <dbReference type="Proteomes" id="UP000182054"/>
    </source>
</evidence>
<name>A0A1I0UDI2_9NOCA</name>
<sequence length="434" mass="46401">MTMTPTADPEPAVSAGEDPRRYARLLTEVYDATMSGRRAPARPREVIGDSWRRVAGLGVDPDHGGPADALGAGELERLRRESGLEEILLDLTGSLRSVLADSENLLVVADSGGRVLWRSGAPSVLDRADRLGFVEGADWAEDSVGTNAIGTALVSRSAVQIFSAEHYVRSHHAWTCASSPIQDPRTGRVIGLVDVSGPASSVHPTTLALIDAVSRLAEAQLREKHRLSLDTLRSVAAPMLARCDRPALAVDGHGWVAAVASVPVRSRVMLPTDVAAGQLWVPSLGVCDVEPLPGGWMVRPADPADTVVGGESVPTTLRIDVSDTARTLVEVQSRFGRWSHEATPRHAEILFLLAVHRDGRTAAELAADLFGDHGRAITVRAEMSRLRKAFAGVVLAQPYRIDPAAVVELVLPDDRARLLPQSSAPGVRPFRVAQ</sequence>